<comment type="caution">
    <text evidence="2">The sequence shown here is derived from an EMBL/GenBank/DDBJ whole genome shotgun (WGS) entry which is preliminary data.</text>
</comment>
<keyword evidence="1" id="KW-0812">Transmembrane</keyword>
<name>A0A3S3VBM9_METS7</name>
<feature type="transmembrane region" description="Helical" evidence="1">
    <location>
        <begin position="77"/>
        <end position="96"/>
    </location>
</feature>
<sequence length="102" mass="10508">MSEAAFLSAVADTVFFWAALVFMVAATAAGLGAIRMALKGEAVTSLMGVGAFTTVAGVSLYLISLPELFNVGFARDTAIALLVVGSVGTILFARLFRTGEKS</sequence>
<dbReference type="EMBL" id="RXGA01000003">
    <property type="protein sequence ID" value="RWX72915.1"/>
    <property type="molecule type" value="Genomic_DNA"/>
</dbReference>
<dbReference type="AlphaFoldDB" id="A0A3S3VBM9"/>
<reference evidence="2 3" key="1">
    <citation type="submission" date="2018-12" db="EMBL/GenBank/DDBJ databases">
        <title>The complete genome of the methanogenic archaea of the candidate phylum Verstraetearchaeota, obtained from the metagenome of underground thermal water.</title>
        <authorList>
            <person name="Kadnikov V.V."/>
            <person name="Mardanov A.V."/>
            <person name="Beletsky A.V."/>
            <person name="Karnachuk O.V."/>
            <person name="Ravin N.V."/>
        </authorList>
    </citation>
    <scope>NUCLEOTIDE SEQUENCE [LARGE SCALE GENOMIC DNA]</scope>
    <source>
        <strain evidence="2">Ch88</strain>
    </source>
</reference>
<keyword evidence="1" id="KW-0472">Membrane</keyword>
<protein>
    <submittedName>
        <fullName evidence="2">Energy-converting hydrogenase B, subunit B</fullName>
    </submittedName>
</protein>
<evidence type="ECO:0000313" key="2">
    <source>
        <dbReference type="EMBL" id="RWX72915.1"/>
    </source>
</evidence>
<evidence type="ECO:0000256" key="1">
    <source>
        <dbReference type="SAM" id="Phobius"/>
    </source>
</evidence>
<gene>
    <name evidence="2" type="ORF">Metus_0889</name>
</gene>
<accession>A0A3S3VBM9</accession>
<keyword evidence="1" id="KW-1133">Transmembrane helix</keyword>
<dbReference type="Proteomes" id="UP000288215">
    <property type="component" value="Unassembled WGS sequence"/>
</dbReference>
<evidence type="ECO:0000313" key="3">
    <source>
        <dbReference type="Proteomes" id="UP000288215"/>
    </source>
</evidence>
<proteinExistence type="predicted"/>
<feature type="transmembrane region" description="Helical" evidence="1">
    <location>
        <begin position="46"/>
        <end position="65"/>
    </location>
</feature>
<organism evidence="2 3">
    <name type="scientific">Methanosuratincola subterraneus</name>
    <dbReference type="NCBI Taxonomy" id="2593994"/>
    <lineage>
        <taxon>Archaea</taxon>
        <taxon>Thermoproteota</taxon>
        <taxon>Methanosuratincolia</taxon>
        <taxon>Candidatus Methanomethylicales</taxon>
        <taxon>Candidatus Methanomethylicaceae</taxon>
        <taxon>Candidatus Methanosuratincola (ex Vanwonterghem et al. 2016)</taxon>
    </lineage>
</organism>
<feature type="transmembrane region" description="Helical" evidence="1">
    <location>
        <begin position="14"/>
        <end position="34"/>
    </location>
</feature>